<dbReference type="EMBL" id="BK015038">
    <property type="protein sequence ID" value="DAD88276.1"/>
    <property type="molecule type" value="Genomic_DNA"/>
</dbReference>
<name>A0A8S5N1G4_9CAUD</name>
<evidence type="ECO:0000313" key="1">
    <source>
        <dbReference type="EMBL" id="DAD88276.1"/>
    </source>
</evidence>
<organism evidence="1">
    <name type="scientific">Siphoviridae sp. ctOiG6</name>
    <dbReference type="NCBI Taxonomy" id="2826313"/>
    <lineage>
        <taxon>Viruses</taxon>
        <taxon>Duplodnaviria</taxon>
        <taxon>Heunggongvirae</taxon>
        <taxon>Uroviricota</taxon>
        <taxon>Caudoviricetes</taxon>
    </lineage>
</organism>
<protein>
    <submittedName>
        <fullName evidence="1">Uncharacterized protein</fullName>
    </submittedName>
</protein>
<accession>A0A8S5N1G4</accession>
<sequence>MKTFVITLSKTFPRTHIHSGRETNFAHLLGNGLNLTEDGLKICRHKIHTVRTNLPLWEKRISEIQSGQAVLSIREWTGRPYGSPQKELARLSGSDGVGVQALKLKDLFSSTVIDGEKVELPDLAAHDGLSFSDWYDWFRKVDLRQPMAIIHFTKFRYGKTSDSRRSEKFSLGF</sequence>
<reference evidence="1" key="1">
    <citation type="journal article" date="2021" name="Proc. Natl. Acad. Sci. U.S.A.">
        <title>A Catalog of Tens of Thousands of Viruses from Human Metagenomes Reveals Hidden Associations with Chronic Diseases.</title>
        <authorList>
            <person name="Tisza M.J."/>
            <person name="Buck C.B."/>
        </authorList>
    </citation>
    <scope>NUCLEOTIDE SEQUENCE</scope>
    <source>
        <strain evidence="1">CtOiG6</strain>
    </source>
</reference>
<proteinExistence type="predicted"/>